<proteinExistence type="predicted"/>
<dbReference type="InterPro" id="IPR011711">
    <property type="entry name" value="GntR_C"/>
</dbReference>
<dbReference type="InterPro" id="IPR036390">
    <property type="entry name" value="WH_DNA-bd_sf"/>
</dbReference>
<reference evidence="6" key="1">
    <citation type="submission" date="2021-03" db="EMBL/GenBank/DDBJ databases">
        <title>Proteiniclasticum marinus sp. nov., isolated from tidal flat sediment.</title>
        <authorList>
            <person name="Namirimu T."/>
            <person name="Yang J.-A."/>
            <person name="Yang S.-H."/>
            <person name="Kim Y.-J."/>
            <person name="Kwon K.K."/>
        </authorList>
    </citation>
    <scope>NUCLEOTIDE SEQUENCE</scope>
    <source>
        <strain evidence="6">SCR006</strain>
    </source>
</reference>
<evidence type="ECO:0000256" key="4">
    <source>
        <dbReference type="SAM" id="Coils"/>
    </source>
</evidence>
<dbReference type="Proteomes" id="UP000664218">
    <property type="component" value="Unassembled WGS sequence"/>
</dbReference>
<dbReference type="InterPro" id="IPR008920">
    <property type="entry name" value="TF_FadR/GntR_C"/>
</dbReference>
<dbReference type="SMART" id="SM00345">
    <property type="entry name" value="HTH_GNTR"/>
    <property type="match status" value="1"/>
</dbReference>
<dbReference type="PRINTS" id="PR00035">
    <property type="entry name" value="HTHGNTR"/>
</dbReference>
<evidence type="ECO:0000313" key="6">
    <source>
        <dbReference type="EMBL" id="MBO1264307.1"/>
    </source>
</evidence>
<keyword evidence="4" id="KW-0175">Coiled coil</keyword>
<dbReference type="Gene3D" id="1.20.120.530">
    <property type="entry name" value="GntR ligand-binding domain-like"/>
    <property type="match status" value="1"/>
</dbReference>
<dbReference type="InterPro" id="IPR000524">
    <property type="entry name" value="Tscrpt_reg_HTH_GntR"/>
</dbReference>
<dbReference type="EMBL" id="JAFNJU010000003">
    <property type="protein sequence ID" value="MBO1264307.1"/>
    <property type="molecule type" value="Genomic_DNA"/>
</dbReference>
<dbReference type="SUPFAM" id="SSF46785">
    <property type="entry name" value="Winged helix' DNA-binding domain"/>
    <property type="match status" value="1"/>
</dbReference>
<dbReference type="Gene3D" id="1.10.10.10">
    <property type="entry name" value="Winged helix-like DNA-binding domain superfamily/Winged helix DNA-binding domain"/>
    <property type="match status" value="1"/>
</dbReference>
<keyword evidence="3" id="KW-0804">Transcription</keyword>
<dbReference type="GO" id="GO:0003700">
    <property type="term" value="F:DNA-binding transcription factor activity"/>
    <property type="evidence" value="ECO:0007669"/>
    <property type="project" value="InterPro"/>
</dbReference>
<accession>A0A939HAB9</accession>
<dbReference type="Pfam" id="PF07729">
    <property type="entry name" value="FCD"/>
    <property type="match status" value="1"/>
</dbReference>
<dbReference type="PROSITE" id="PS50949">
    <property type="entry name" value="HTH_GNTR"/>
    <property type="match status" value="1"/>
</dbReference>
<evidence type="ECO:0000313" key="7">
    <source>
        <dbReference type="Proteomes" id="UP000664218"/>
    </source>
</evidence>
<evidence type="ECO:0000259" key="5">
    <source>
        <dbReference type="PROSITE" id="PS50949"/>
    </source>
</evidence>
<comment type="caution">
    <text evidence="6">The sequence shown here is derived from an EMBL/GenBank/DDBJ whole genome shotgun (WGS) entry which is preliminary data.</text>
</comment>
<dbReference type="CDD" id="cd07377">
    <property type="entry name" value="WHTH_GntR"/>
    <property type="match status" value="1"/>
</dbReference>
<keyword evidence="1" id="KW-0805">Transcription regulation</keyword>
<dbReference type="PANTHER" id="PTHR43537">
    <property type="entry name" value="TRANSCRIPTIONAL REGULATOR, GNTR FAMILY"/>
    <property type="match status" value="1"/>
</dbReference>
<evidence type="ECO:0000256" key="1">
    <source>
        <dbReference type="ARBA" id="ARBA00023015"/>
    </source>
</evidence>
<dbReference type="SUPFAM" id="SSF48008">
    <property type="entry name" value="GntR ligand-binding domain-like"/>
    <property type="match status" value="1"/>
</dbReference>
<dbReference type="AlphaFoldDB" id="A0A939HAB9"/>
<feature type="domain" description="HTH gntR-type" evidence="5">
    <location>
        <begin position="4"/>
        <end position="71"/>
    </location>
</feature>
<organism evidence="6 7">
    <name type="scientific">Proteiniclasticum aestuarii</name>
    <dbReference type="NCBI Taxonomy" id="2817862"/>
    <lineage>
        <taxon>Bacteria</taxon>
        <taxon>Bacillati</taxon>
        <taxon>Bacillota</taxon>
        <taxon>Clostridia</taxon>
        <taxon>Eubacteriales</taxon>
        <taxon>Clostridiaceae</taxon>
        <taxon>Proteiniclasticum</taxon>
    </lineage>
</organism>
<dbReference type="SMART" id="SM00895">
    <property type="entry name" value="FCD"/>
    <property type="match status" value="1"/>
</dbReference>
<dbReference type="GO" id="GO:0003677">
    <property type="term" value="F:DNA binding"/>
    <property type="evidence" value="ECO:0007669"/>
    <property type="project" value="UniProtKB-KW"/>
</dbReference>
<dbReference type="Pfam" id="PF00392">
    <property type="entry name" value="GntR"/>
    <property type="match status" value="1"/>
</dbReference>
<evidence type="ECO:0000256" key="3">
    <source>
        <dbReference type="ARBA" id="ARBA00023163"/>
    </source>
</evidence>
<keyword evidence="7" id="KW-1185">Reference proteome</keyword>
<gene>
    <name evidence="6" type="ORF">J3A84_04540</name>
</gene>
<evidence type="ECO:0000256" key="2">
    <source>
        <dbReference type="ARBA" id="ARBA00023125"/>
    </source>
</evidence>
<dbReference type="PANTHER" id="PTHR43537:SF5">
    <property type="entry name" value="UXU OPERON TRANSCRIPTIONAL REGULATOR"/>
    <property type="match status" value="1"/>
</dbReference>
<dbReference type="RefSeq" id="WP_207598827.1">
    <property type="nucleotide sequence ID" value="NZ_JAFNJU010000003.1"/>
</dbReference>
<sequence>MKFSGLKEYVYHELKKKLISNVISPGERIYEEVIAEELEVSRTPVREAINQLVAEGFVENRPRKGVFAAVISKNELAKMLDVRIALESLAIRLACEKISEEQIEELEEIMKNLEKMLRKKDFIQASQWDSKIHRYIAEVADNKKLSSYINDIQDVFAYTRGYNIKWTDKKVERSIEEHRKIVEAIANKDEERAIGIVRKDIESMREYLSEVE</sequence>
<name>A0A939HAB9_9CLOT</name>
<keyword evidence="2" id="KW-0238">DNA-binding</keyword>
<dbReference type="InterPro" id="IPR036388">
    <property type="entry name" value="WH-like_DNA-bd_sf"/>
</dbReference>
<protein>
    <submittedName>
        <fullName evidence="6">GntR family transcriptional regulator</fullName>
    </submittedName>
</protein>
<feature type="coiled-coil region" evidence="4">
    <location>
        <begin position="96"/>
        <end position="126"/>
    </location>
</feature>